<evidence type="ECO:0000256" key="3">
    <source>
        <dbReference type="SAM" id="MobiDB-lite"/>
    </source>
</evidence>
<dbReference type="InterPro" id="IPR002164">
    <property type="entry name" value="NAP_family"/>
</dbReference>
<comment type="similarity">
    <text evidence="1 2">Belongs to the nucleosome assembly protein (NAP) family.</text>
</comment>
<dbReference type="InterPro" id="IPR037231">
    <property type="entry name" value="NAP-like_sf"/>
</dbReference>
<dbReference type="Proteomes" id="UP001465976">
    <property type="component" value="Unassembled WGS sequence"/>
</dbReference>
<evidence type="ECO:0000313" key="4">
    <source>
        <dbReference type="EMBL" id="KAL0576577.1"/>
    </source>
</evidence>
<keyword evidence="5" id="KW-1185">Reference proteome</keyword>
<dbReference type="Pfam" id="PF00956">
    <property type="entry name" value="NAP"/>
    <property type="match status" value="1"/>
</dbReference>
<protein>
    <submittedName>
        <fullName evidence="4">Uncharacterized protein</fullName>
    </submittedName>
</protein>
<feature type="compositionally biased region" description="Acidic residues" evidence="3">
    <location>
        <begin position="241"/>
        <end position="259"/>
    </location>
</feature>
<dbReference type="PANTHER" id="PTHR11875">
    <property type="entry name" value="TESTIS-SPECIFIC Y-ENCODED PROTEIN"/>
    <property type="match status" value="1"/>
</dbReference>
<comment type="caution">
    <text evidence="4">The sequence shown here is derived from an EMBL/GenBank/DDBJ whole genome shotgun (WGS) entry which is preliminary data.</text>
</comment>
<dbReference type="SUPFAM" id="SSF143113">
    <property type="entry name" value="NAP-like"/>
    <property type="match status" value="1"/>
</dbReference>
<proteinExistence type="inferred from homology"/>
<feature type="region of interest" description="Disordered" evidence="3">
    <location>
        <begin position="237"/>
        <end position="270"/>
    </location>
</feature>
<evidence type="ECO:0000313" key="5">
    <source>
        <dbReference type="Proteomes" id="UP001465976"/>
    </source>
</evidence>
<reference evidence="4 5" key="1">
    <citation type="submission" date="2024-02" db="EMBL/GenBank/DDBJ databases">
        <title>A draft genome for the cacao thread blight pathogen Marasmius crinis-equi.</title>
        <authorList>
            <person name="Cohen S.P."/>
            <person name="Baruah I.K."/>
            <person name="Amoako-Attah I."/>
            <person name="Bukari Y."/>
            <person name="Meinhardt L.W."/>
            <person name="Bailey B.A."/>
        </authorList>
    </citation>
    <scope>NUCLEOTIDE SEQUENCE [LARGE SCALE GENOMIC DNA]</scope>
    <source>
        <strain evidence="4 5">GH-76</strain>
    </source>
</reference>
<gene>
    <name evidence="4" type="ORF">V5O48_005409</name>
</gene>
<evidence type="ECO:0000256" key="1">
    <source>
        <dbReference type="ARBA" id="ARBA00009947"/>
    </source>
</evidence>
<name>A0ABR3FMG3_9AGAR</name>
<sequence>MTKGTKRASPGADEEKNPLAAVELSDEDAKKLDDVRKDIQRAELVLEREAQKQLIPVYEKRRQVVKTIPKFWPIALLNHTLFAIHAQHHADQLALSYLEDVWIERDPNELRCYTIEFHFKENPHFHDTVLKKEFKYAPGDAAAEDKADAEGITEAMLDFSWERDVKPSANKINWKDADKALTKLYPRKEGEDEEDEDEPLDAGSFFNFFEQESDPLEIGVNIAGEIFPEAIEYFLGNVGGDDLDSDDEEDEDDDAEEIDLEKPKTKKQKV</sequence>
<accession>A0ABR3FMG3</accession>
<dbReference type="Gene3D" id="3.30.1120.90">
    <property type="entry name" value="Nucleosome assembly protein"/>
    <property type="match status" value="1"/>
</dbReference>
<evidence type="ECO:0000256" key="2">
    <source>
        <dbReference type="RuleBase" id="RU003876"/>
    </source>
</evidence>
<dbReference type="EMBL" id="JBAHYK010000214">
    <property type="protein sequence ID" value="KAL0576577.1"/>
    <property type="molecule type" value="Genomic_DNA"/>
</dbReference>
<organism evidence="4 5">
    <name type="scientific">Marasmius crinis-equi</name>
    <dbReference type="NCBI Taxonomy" id="585013"/>
    <lineage>
        <taxon>Eukaryota</taxon>
        <taxon>Fungi</taxon>
        <taxon>Dikarya</taxon>
        <taxon>Basidiomycota</taxon>
        <taxon>Agaricomycotina</taxon>
        <taxon>Agaricomycetes</taxon>
        <taxon>Agaricomycetidae</taxon>
        <taxon>Agaricales</taxon>
        <taxon>Marasmiineae</taxon>
        <taxon>Marasmiaceae</taxon>
        <taxon>Marasmius</taxon>
    </lineage>
</organism>
<feature type="region of interest" description="Disordered" evidence="3">
    <location>
        <begin position="1"/>
        <end position="23"/>
    </location>
</feature>